<dbReference type="Gene3D" id="3.50.50.60">
    <property type="entry name" value="FAD/NAD(P)-binding domain"/>
    <property type="match status" value="1"/>
</dbReference>
<dbReference type="SUPFAM" id="SSF51905">
    <property type="entry name" value="FAD/NAD(P)-binding domain"/>
    <property type="match status" value="1"/>
</dbReference>
<dbReference type="GO" id="GO:0050660">
    <property type="term" value="F:flavin adenine dinucleotide binding"/>
    <property type="evidence" value="ECO:0007669"/>
    <property type="project" value="InterPro"/>
</dbReference>
<protein>
    <submittedName>
        <fullName evidence="6">FAD-dependent oxidoreductase</fullName>
    </submittedName>
</protein>
<reference evidence="6 7" key="1">
    <citation type="submission" date="2019-08" db="EMBL/GenBank/DDBJ databases">
        <title>Bacterial whole genome sequence for Glaciihabitans sp. CHu50b-6-2.</title>
        <authorList>
            <person name="Jin L."/>
        </authorList>
    </citation>
    <scope>NUCLEOTIDE SEQUENCE [LARGE SCALE GENOMIC DNA]</scope>
    <source>
        <strain evidence="6 7">CHu50b-6-2</strain>
    </source>
</reference>
<name>A0A5C8UN39_9MICO</name>
<evidence type="ECO:0000256" key="3">
    <source>
        <dbReference type="ARBA" id="ARBA00022827"/>
    </source>
</evidence>
<keyword evidence="7" id="KW-1185">Reference proteome</keyword>
<accession>A0A5C8UN39</accession>
<dbReference type="InterPro" id="IPR045170">
    <property type="entry name" value="MTOX"/>
</dbReference>
<dbReference type="InterPro" id="IPR006076">
    <property type="entry name" value="FAD-dep_OxRdtase"/>
</dbReference>
<evidence type="ECO:0000313" key="7">
    <source>
        <dbReference type="Proteomes" id="UP000321379"/>
    </source>
</evidence>
<dbReference type="Gene3D" id="3.30.9.10">
    <property type="entry name" value="D-Amino Acid Oxidase, subunit A, domain 2"/>
    <property type="match status" value="1"/>
</dbReference>
<dbReference type="PANTHER" id="PTHR10961:SF7">
    <property type="entry name" value="FAD DEPENDENT OXIDOREDUCTASE DOMAIN-CONTAINING PROTEIN"/>
    <property type="match status" value="1"/>
</dbReference>
<evidence type="ECO:0000256" key="4">
    <source>
        <dbReference type="ARBA" id="ARBA00023002"/>
    </source>
</evidence>
<organism evidence="6 7">
    <name type="scientific">Lacisediminihabitans profunda</name>
    <dbReference type="NCBI Taxonomy" id="2594790"/>
    <lineage>
        <taxon>Bacteria</taxon>
        <taxon>Bacillati</taxon>
        <taxon>Actinomycetota</taxon>
        <taxon>Actinomycetes</taxon>
        <taxon>Micrococcales</taxon>
        <taxon>Microbacteriaceae</taxon>
        <taxon>Lacisediminihabitans</taxon>
    </lineage>
</organism>
<dbReference type="PANTHER" id="PTHR10961">
    <property type="entry name" value="PEROXISOMAL SARCOSINE OXIDASE"/>
    <property type="match status" value="1"/>
</dbReference>
<dbReference type="AlphaFoldDB" id="A0A5C8UN39"/>
<evidence type="ECO:0000259" key="5">
    <source>
        <dbReference type="Pfam" id="PF01266"/>
    </source>
</evidence>
<feature type="domain" description="FAD dependent oxidoreductase" evidence="5">
    <location>
        <begin position="5"/>
        <end position="355"/>
    </location>
</feature>
<gene>
    <name evidence="6" type="ORF">FVP33_11670</name>
</gene>
<proteinExistence type="predicted"/>
<keyword evidence="2" id="KW-0285">Flavoprotein</keyword>
<keyword evidence="3" id="KW-0274">FAD</keyword>
<comment type="caution">
    <text evidence="6">The sequence shown here is derived from an EMBL/GenBank/DDBJ whole genome shotgun (WGS) entry which is preliminary data.</text>
</comment>
<dbReference type="EMBL" id="VRMG01000008">
    <property type="protein sequence ID" value="TXN29796.1"/>
    <property type="molecule type" value="Genomic_DNA"/>
</dbReference>
<evidence type="ECO:0000256" key="2">
    <source>
        <dbReference type="ARBA" id="ARBA00022630"/>
    </source>
</evidence>
<dbReference type="SUPFAM" id="SSF54373">
    <property type="entry name" value="FAD-linked reductases, C-terminal domain"/>
    <property type="match status" value="1"/>
</dbReference>
<keyword evidence="4" id="KW-0560">Oxidoreductase</keyword>
<dbReference type="RefSeq" id="WP_147783839.1">
    <property type="nucleotide sequence ID" value="NZ_VRMG01000008.1"/>
</dbReference>
<dbReference type="Pfam" id="PF01266">
    <property type="entry name" value="DAO"/>
    <property type="match status" value="1"/>
</dbReference>
<dbReference type="InterPro" id="IPR036188">
    <property type="entry name" value="FAD/NAD-bd_sf"/>
</dbReference>
<evidence type="ECO:0000256" key="1">
    <source>
        <dbReference type="ARBA" id="ARBA00001974"/>
    </source>
</evidence>
<sequence>MKSVDWVVIGLGSVGSQIIRHLAEKNAGTVLGIEQFSPAYTRTAVGGDTRLFRYALPEGPQYHRIISESLDQWNALNERTGRAIYEQTGCLYIGSEENSYIQGLLSSTTKTGAAAERLSDTDARRYPQHRLIDDDIIIYDPLGGFIRTDSAVQSSVALAVEAGAEVIKHDPVQRITRSRSGGYTVTTATSVFAAGDVIIAAGSWSGTLLSPELRVFTEPRRTALMWFGLSDPDAYTPDRFPVFKRVTEGIDIYGAPATDGAMIKIALSEARATASPDDVRQSLDADELYRVTRAVAEGFTTVIPDVVRSDAFPELYTADYQPLIGRDPGTGAYLATGFSGKGFKMSSGVGKLVADAITGSGDDGVRFADPARFFVD</sequence>
<evidence type="ECO:0000313" key="6">
    <source>
        <dbReference type="EMBL" id="TXN29796.1"/>
    </source>
</evidence>
<dbReference type="Proteomes" id="UP000321379">
    <property type="component" value="Unassembled WGS sequence"/>
</dbReference>
<dbReference type="GO" id="GO:0008115">
    <property type="term" value="F:sarcosine oxidase activity"/>
    <property type="evidence" value="ECO:0007669"/>
    <property type="project" value="TreeGrafter"/>
</dbReference>
<comment type="cofactor">
    <cofactor evidence="1">
        <name>FAD</name>
        <dbReference type="ChEBI" id="CHEBI:57692"/>
    </cofactor>
</comment>